<reference evidence="2 3" key="1">
    <citation type="journal article" date="2024" name="Nat. Commun.">
        <title>Phylogenomics reveals the evolutionary origins of lichenization in chlorophyte algae.</title>
        <authorList>
            <person name="Puginier C."/>
            <person name="Libourel C."/>
            <person name="Otte J."/>
            <person name="Skaloud P."/>
            <person name="Haon M."/>
            <person name="Grisel S."/>
            <person name="Petersen M."/>
            <person name="Berrin J.G."/>
            <person name="Delaux P.M."/>
            <person name="Dal Grande F."/>
            <person name="Keller J."/>
        </authorList>
    </citation>
    <scope>NUCLEOTIDE SEQUENCE [LARGE SCALE GENOMIC DNA]</scope>
    <source>
        <strain evidence="2 3">SAG 2523</strain>
    </source>
</reference>
<dbReference type="EMBL" id="JALJOV010001758">
    <property type="protein sequence ID" value="KAK9841894.1"/>
    <property type="molecule type" value="Genomic_DNA"/>
</dbReference>
<evidence type="ECO:0000256" key="1">
    <source>
        <dbReference type="SAM" id="Phobius"/>
    </source>
</evidence>
<name>A0AAW1S7H6_9CHLO</name>
<keyword evidence="1" id="KW-0812">Transmembrane</keyword>
<organism evidence="2 3">
    <name type="scientific">Apatococcus fuscideae</name>
    <dbReference type="NCBI Taxonomy" id="2026836"/>
    <lineage>
        <taxon>Eukaryota</taxon>
        <taxon>Viridiplantae</taxon>
        <taxon>Chlorophyta</taxon>
        <taxon>core chlorophytes</taxon>
        <taxon>Trebouxiophyceae</taxon>
        <taxon>Chlorellales</taxon>
        <taxon>Chlorellaceae</taxon>
        <taxon>Apatococcus</taxon>
    </lineage>
</organism>
<feature type="transmembrane region" description="Helical" evidence="1">
    <location>
        <begin position="46"/>
        <end position="67"/>
    </location>
</feature>
<accession>A0AAW1S7H6</accession>
<keyword evidence="3" id="KW-1185">Reference proteome</keyword>
<dbReference type="AlphaFoldDB" id="A0AAW1S7H6"/>
<evidence type="ECO:0000313" key="3">
    <source>
        <dbReference type="Proteomes" id="UP001485043"/>
    </source>
</evidence>
<protein>
    <submittedName>
        <fullName evidence="2">Uncharacterized protein</fullName>
    </submittedName>
</protein>
<keyword evidence="1" id="KW-0472">Membrane</keyword>
<gene>
    <name evidence="2" type="ORF">WJX84_010370</name>
</gene>
<keyword evidence="1" id="KW-1133">Transmembrane helix</keyword>
<comment type="caution">
    <text evidence="2">The sequence shown here is derived from an EMBL/GenBank/DDBJ whole genome shotgun (WGS) entry which is preliminary data.</text>
</comment>
<proteinExistence type="predicted"/>
<sequence>MLLLRRATSALRTTAVPAVTSKCSTSGAGVVLCNKPRVNSYQEVELMMLLVTATIAFGAILLAALYFRRLVSAFTGNLGQRLANPQSGTPGDKITLHSIYLPVHNCGGTRSPFTTKVEAYLRLAGLEYDTKPADLVSSPNGR</sequence>
<evidence type="ECO:0000313" key="2">
    <source>
        <dbReference type="EMBL" id="KAK9841894.1"/>
    </source>
</evidence>
<dbReference type="Proteomes" id="UP001485043">
    <property type="component" value="Unassembled WGS sequence"/>
</dbReference>
<feature type="non-terminal residue" evidence="2">
    <location>
        <position position="142"/>
    </location>
</feature>